<accession>A0ACC1J6A6</accession>
<protein>
    <submittedName>
        <fullName evidence="1">Transmembrane and coiled-coil domain-containing protein 4</fullName>
    </submittedName>
</protein>
<name>A0ACC1J6A6_9FUNG</name>
<keyword evidence="1" id="KW-0812">Transmembrane</keyword>
<dbReference type="EMBL" id="JANBPW010002909">
    <property type="protein sequence ID" value="KAJ1939242.1"/>
    <property type="molecule type" value="Genomic_DNA"/>
</dbReference>
<organism evidence="1 2">
    <name type="scientific">Linderina macrospora</name>
    <dbReference type="NCBI Taxonomy" id="4868"/>
    <lineage>
        <taxon>Eukaryota</taxon>
        <taxon>Fungi</taxon>
        <taxon>Fungi incertae sedis</taxon>
        <taxon>Zoopagomycota</taxon>
        <taxon>Kickxellomycotina</taxon>
        <taxon>Kickxellomycetes</taxon>
        <taxon>Kickxellales</taxon>
        <taxon>Kickxellaceae</taxon>
        <taxon>Linderina</taxon>
    </lineage>
</organism>
<reference evidence="1" key="1">
    <citation type="submission" date="2022-07" db="EMBL/GenBank/DDBJ databases">
        <title>Phylogenomic reconstructions and comparative analyses of Kickxellomycotina fungi.</title>
        <authorList>
            <person name="Reynolds N.K."/>
            <person name="Stajich J.E."/>
            <person name="Barry K."/>
            <person name="Grigoriev I.V."/>
            <person name="Crous P."/>
            <person name="Smith M.E."/>
        </authorList>
    </citation>
    <scope>NUCLEOTIDE SEQUENCE</scope>
    <source>
        <strain evidence="1">NRRL 5244</strain>
    </source>
</reference>
<evidence type="ECO:0000313" key="2">
    <source>
        <dbReference type="Proteomes" id="UP001150603"/>
    </source>
</evidence>
<gene>
    <name evidence="1" type="primary">TMCO4</name>
    <name evidence="1" type="ORF">FBU59_004189</name>
</gene>
<keyword evidence="1" id="KW-0472">Membrane</keyword>
<proteinExistence type="predicted"/>
<dbReference type="Proteomes" id="UP001150603">
    <property type="component" value="Unassembled WGS sequence"/>
</dbReference>
<sequence length="517" mass="55870">MEWLQVPGQDRQDLASLPYGESANDMILHMLRCKRVDEEAIERDKKTEQSSSLAIATNPDTLYSGLILTCLGISNNQLQVLGEKAQEGAQETAQKGMLRPFEYDSRSRAVAFVISEWLDMPKQFISTYEQKLSQELEQVVADSMELESAGATALETEKKRKWGWKKYLATGAGVAIAGTLVGVTAGLAAPLIVAGLGAVGVGGLGFLATAGGAAMIGSLLGVAGGGLVGKRFNTRLRGLHEFYFMPLRAVNGDTTPSGALHATMFVPGFLQAGATRSPFAPVGDVMGLDVGDAYTLYFETKELMELENAVSQFVENSAKGAATTLVLQQTVLHVLVGAFTWPMAILKLSQIIDTPWSVGLVRAKRAGKMMAEVLRKRAHGNRPVTLVGYSLGALAIFTCLQELHKHKAHGIVDSVVLLGMPADGSDQKAWSACCHAVARRVIVGYSKNDWILAFLLRASSFCRHLAGLTGVDSEKLFPDNKLVQRKITNVDLSGIVTRHLDYLYSVDDIMLEISRIL</sequence>
<keyword evidence="2" id="KW-1185">Reference proteome</keyword>
<evidence type="ECO:0000313" key="1">
    <source>
        <dbReference type="EMBL" id="KAJ1939242.1"/>
    </source>
</evidence>
<comment type="caution">
    <text evidence="1">The sequence shown here is derived from an EMBL/GenBank/DDBJ whole genome shotgun (WGS) entry which is preliminary data.</text>
</comment>